<dbReference type="AlphaFoldDB" id="A0A9P5Y510"/>
<feature type="transmembrane region" description="Helical" evidence="1">
    <location>
        <begin position="159"/>
        <end position="185"/>
    </location>
</feature>
<dbReference type="Pfam" id="PF11915">
    <property type="entry name" value="DUF3433"/>
    <property type="match status" value="1"/>
</dbReference>
<dbReference type="PANTHER" id="PTHR37544:SF3">
    <property type="entry name" value="SPRAY"/>
    <property type="match status" value="1"/>
</dbReference>
<feature type="transmembrane region" description="Helical" evidence="1">
    <location>
        <begin position="443"/>
        <end position="467"/>
    </location>
</feature>
<feature type="transmembrane region" description="Helical" evidence="1">
    <location>
        <begin position="333"/>
        <end position="354"/>
    </location>
</feature>
<feature type="transmembrane region" description="Helical" evidence="1">
    <location>
        <begin position="12"/>
        <end position="37"/>
    </location>
</feature>
<keyword evidence="3" id="KW-1185">Reference proteome</keyword>
<dbReference type="InterPro" id="IPR021840">
    <property type="entry name" value="DUF3433"/>
</dbReference>
<evidence type="ECO:0000313" key="3">
    <source>
        <dbReference type="Proteomes" id="UP000807353"/>
    </source>
</evidence>
<dbReference type="EMBL" id="MU150280">
    <property type="protein sequence ID" value="KAF9461741.1"/>
    <property type="molecule type" value="Genomic_DNA"/>
</dbReference>
<dbReference type="Proteomes" id="UP000807353">
    <property type="component" value="Unassembled WGS sequence"/>
</dbReference>
<protein>
    <submittedName>
        <fullName evidence="2">Uncharacterized protein</fullName>
    </submittedName>
</protein>
<feature type="transmembrane region" description="Helical" evidence="1">
    <location>
        <begin position="120"/>
        <end position="139"/>
    </location>
</feature>
<accession>A0A9P5Y510</accession>
<dbReference type="PANTHER" id="PTHR37544">
    <property type="entry name" value="SPRAY-RELATED"/>
    <property type="match status" value="1"/>
</dbReference>
<feature type="transmembrane region" description="Helical" evidence="1">
    <location>
        <begin position="288"/>
        <end position="313"/>
    </location>
</feature>
<evidence type="ECO:0000256" key="1">
    <source>
        <dbReference type="SAM" id="Phobius"/>
    </source>
</evidence>
<dbReference type="OrthoDB" id="3057599at2759"/>
<comment type="caution">
    <text evidence="2">The sequence shown here is derived from an EMBL/GenBank/DDBJ whole genome shotgun (WGS) entry which is preliminary data.</text>
</comment>
<feature type="transmembrane region" description="Helical" evidence="1">
    <location>
        <begin position="408"/>
        <end position="431"/>
    </location>
</feature>
<reference evidence="2" key="1">
    <citation type="submission" date="2020-11" db="EMBL/GenBank/DDBJ databases">
        <authorList>
            <consortium name="DOE Joint Genome Institute"/>
            <person name="Ahrendt S."/>
            <person name="Riley R."/>
            <person name="Andreopoulos W."/>
            <person name="Labutti K."/>
            <person name="Pangilinan J."/>
            <person name="Ruiz-Duenas F.J."/>
            <person name="Barrasa J.M."/>
            <person name="Sanchez-Garcia M."/>
            <person name="Camarero S."/>
            <person name="Miyauchi S."/>
            <person name="Serrano A."/>
            <person name="Linde D."/>
            <person name="Babiker R."/>
            <person name="Drula E."/>
            <person name="Ayuso-Fernandez I."/>
            <person name="Pacheco R."/>
            <person name="Padilla G."/>
            <person name="Ferreira P."/>
            <person name="Barriuso J."/>
            <person name="Kellner H."/>
            <person name="Castanera R."/>
            <person name="Alfaro M."/>
            <person name="Ramirez L."/>
            <person name="Pisabarro A.G."/>
            <person name="Kuo A."/>
            <person name="Tritt A."/>
            <person name="Lipzen A."/>
            <person name="He G."/>
            <person name="Yan M."/>
            <person name="Ng V."/>
            <person name="Cullen D."/>
            <person name="Martin F."/>
            <person name="Rosso M.-N."/>
            <person name="Henrissat B."/>
            <person name="Hibbett D."/>
            <person name="Martinez A.T."/>
            <person name="Grigoriev I.V."/>
        </authorList>
    </citation>
    <scope>NUCLEOTIDE SEQUENCE</scope>
    <source>
        <strain evidence="2">CBS 247.69</strain>
    </source>
</reference>
<keyword evidence="1" id="KW-0472">Membrane</keyword>
<evidence type="ECO:0000313" key="2">
    <source>
        <dbReference type="EMBL" id="KAF9461741.1"/>
    </source>
</evidence>
<keyword evidence="1" id="KW-1133">Transmembrane helix</keyword>
<feature type="transmembrane region" description="Helical" evidence="1">
    <location>
        <begin position="49"/>
        <end position="68"/>
    </location>
</feature>
<proteinExistence type="predicted"/>
<gene>
    <name evidence="2" type="ORF">BDZ94DRAFT_1263246</name>
</gene>
<keyword evidence="1" id="KW-0812">Transmembrane</keyword>
<organism evidence="2 3">
    <name type="scientific">Collybia nuda</name>
    <dbReference type="NCBI Taxonomy" id="64659"/>
    <lineage>
        <taxon>Eukaryota</taxon>
        <taxon>Fungi</taxon>
        <taxon>Dikarya</taxon>
        <taxon>Basidiomycota</taxon>
        <taxon>Agaricomycotina</taxon>
        <taxon>Agaricomycetes</taxon>
        <taxon>Agaricomycetidae</taxon>
        <taxon>Agaricales</taxon>
        <taxon>Tricholomatineae</taxon>
        <taxon>Clitocybaceae</taxon>
        <taxon>Collybia</taxon>
    </lineage>
</organism>
<sequence>MALPPLRYRPIFITNLVLFSYVIATILCIAPLIIWLIRLNDGPFTGPSIFFDGLIPGYIATILRFVAVKQVGAFTQTMPFCIMASGKVQHRHAFRTILTTHIPFESTIPSFGSPKQLDELLELLNAPTVFVIEILAGNLFRRQYIRNGDSYGLEGWEMNVGVCIGVIACLVTLDIIASTIMVFLFRRSTGLAEEPGSIATLVGMARGAKHIWEDFHGLDIERYPWKVRRRLSSMKYHISPDYTLSKYVLDKEAESTLEKVAPEDEDTASITSPPCANPRPARFDYVPWFVRSPFLSIWSAALFGGFVAALSLGLRGSRDDGFDPLVPTAPLPYLGLSCADILWSFFPAYVAVFYRQILGNIDKFYRVVQPYADLHYGNAGFHILGMNYSADLFPFITINAIRNKHWRVALSSFLSFTSSLLPIFATSMFYVGYPDGSTEKRLLIYQPVFNLAVATMALLSLTFLALVPTRLYFMPHPLETFADHLSLLYNSSLLQETAFTFVPEIKPFSWPWAAKPSLSRKMEEFRDRNTEGFSMGIRKACITENNCGGPHGICIDASQKVNAYYVEEDRDPEAHWKEIKHIISSF</sequence>
<name>A0A9P5Y510_9AGAR</name>